<dbReference type="PANTHER" id="PTHR13799:SF13">
    <property type="entry name" value="NIF3-LIKE PROTEIN 1"/>
    <property type="match status" value="1"/>
</dbReference>
<dbReference type="FunFam" id="3.40.1390.30:FF:000001">
    <property type="entry name" value="GTP cyclohydrolase 1 type 2"/>
    <property type="match status" value="1"/>
</dbReference>
<feature type="binding site" evidence="2">
    <location>
        <position position="267"/>
    </location>
    <ligand>
        <name>a divalent metal cation</name>
        <dbReference type="ChEBI" id="CHEBI:60240"/>
        <label>1</label>
    </ligand>
</feature>
<feature type="binding site" evidence="2">
    <location>
        <position position="100"/>
    </location>
    <ligand>
        <name>a divalent metal cation</name>
        <dbReference type="ChEBI" id="CHEBI:60240"/>
        <label>1</label>
    </ligand>
</feature>
<dbReference type="InterPro" id="IPR002678">
    <property type="entry name" value="DUF34/NIF3"/>
</dbReference>
<dbReference type="GO" id="GO:0016787">
    <property type="term" value="F:hydrolase activity"/>
    <property type="evidence" value="ECO:0007669"/>
    <property type="project" value="UniProtKB-KW"/>
</dbReference>
<protein>
    <submittedName>
        <fullName evidence="4">GTP cyclohydrolase 1 type 2/Nif3</fullName>
    </submittedName>
</protein>
<accession>A0A1Y2ATK1</accession>
<dbReference type="InterPro" id="IPR036069">
    <property type="entry name" value="DUF34/NIF3_sf"/>
</dbReference>
<dbReference type="SUPFAM" id="SSF102705">
    <property type="entry name" value="NIF3 (NGG1p interacting factor 3)-like"/>
    <property type="match status" value="1"/>
</dbReference>
<evidence type="ECO:0000256" key="2">
    <source>
        <dbReference type="PIRSR" id="PIRSR602678-1"/>
    </source>
</evidence>
<organism evidence="4 5">
    <name type="scientific">Naematelia encephala</name>
    <dbReference type="NCBI Taxonomy" id="71784"/>
    <lineage>
        <taxon>Eukaryota</taxon>
        <taxon>Fungi</taxon>
        <taxon>Dikarya</taxon>
        <taxon>Basidiomycota</taxon>
        <taxon>Agaricomycotina</taxon>
        <taxon>Tremellomycetes</taxon>
        <taxon>Tremellales</taxon>
        <taxon>Naemateliaceae</taxon>
        <taxon>Naematelia</taxon>
    </lineage>
</organism>
<dbReference type="GO" id="GO:0005739">
    <property type="term" value="C:mitochondrion"/>
    <property type="evidence" value="ECO:0007669"/>
    <property type="project" value="TreeGrafter"/>
</dbReference>
<comment type="caution">
    <text evidence="4">The sequence shown here is derived from an EMBL/GenBank/DDBJ whole genome shotgun (WGS) entry which is preliminary data.</text>
</comment>
<evidence type="ECO:0000313" key="4">
    <source>
        <dbReference type="EMBL" id="ORY25816.1"/>
    </source>
</evidence>
<evidence type="ECO:0000313" key="5">
    <source>
        <dbReference type="Proteomes" id="UP000193986"/>
    </source>
</evidence>
<dbReference type="GO" id="GO:0046872">
    <property type="term" value="F:metal ion binding"/>
    <property type="evidence" value="ECO:0007669"/>
    <property type="project" value="UniProtKB-KW"/>
</dbReference>
<evidence type="ECO:0000256" key="1">
    <source>
        <dbReference type="ARBA" id="ARBA00006964"/>
    </source>
</evidence>
<name>A0A1Y2ATK1_9TREE</name>
<dbReference type="STRING" id="71784.A0A1Y2ATK1"/>
<dbReference type="PANTHER" id="PTHR13799">
    <property type="entry name" value="NGG1 INTERACTING FACTOR 3"/>
    <property type="match status" value="1"/>
</dbReference>
<feature type="region of interest" description="Disordered" evidence="3">
    <location>
        <begin position="286"/>
        <end position="309"/>
    </location>
</feature>
<dbReference type="OrthoDB" id="3345469at2759"/>
<evidence type="ECO:0000256" key="3">
    <source>
        <dbReference type="SAM" id="MobiDB-lite"/>
    </source>
</evidence>
<feature type="binding site" evidence="2">
    <location>
        <position position="263"/>
    </location>
    <ligand>
        <name>a divalent metal cation</name>
        <dbReference type="ChEBI" id="CHEBI:60240"/>
        <label>1</label>
    </ligand>
</feature>
<feature type="compositionally biased region" description="Polar residues" evidence="3">
    <location>
        <begin position="292"/>
        <end position="302"/>
    </location>
</feature>
<keyword evidence="5" id="KW-1185">Reference proteome</keyword>
<feature type="binding site" evidence="2">
    <location>
        <position position="138"/>
    </location>
    <ligand>
        <name>a divalent metal cation</name>
        <dbReference type="ChEBI" id="CHEBI:60240"/>
        <label>1</label>
    </ligand>
</feature>
<dbReference type="EMBL" id="MCFC01000053">
    <property type="protein sequence ID" value="ORY25816.1"/>
    <property type="molecule type" value="Genomic_DNA"/>
</dbReference>
<dbReference type="InParanoid" id="A0A1Y2ATK1"/>
<reference evidence="4 5" key="1">
    <citation type="submission" date="2016-07" db="EMBL/GenBank/DDBJ databases">
        <title>Pervasive Adenine N6-methylation of Active Genes in Fungi.</title>
        <authorList>
            <consortium name="DOE Joint Genome Institute"/>
            <person name="Mondo S.J."/>
            <person name="Dannebaum R.O."/>
            <person name="Kuo R.C."/>
            <person name="Labutti K."/>
            <person name="Haridas S."/>
            <person name="Kuo A."/>
            <person name="Salamov A."/>
            <person name="Ahrendt S.R."/>
            <person name="Lipzen A."/>
            <person name="Sullivan W."/>
            <person name="Andreopoulos W.B."/>
            <person name="Clum A."/>
            <person name="Lindquist E."/>
            <person name="Daum C."/>
            <person name="Ramamoorthy G.K."/>
            <person name="Gryganskyi A."/>
            <person name="Culley D."/>
            <person name="Magnuson J.K."/>
            <person name="James T.Y."/>
            <person name="O'Malley M.A."/>
            <person name="Stajich J.E."/>
            <person name="Spatafora J.W."/>
            <person name="Visel A."/>
            <person name="Grigoriev I.V."/>
        </authorList>
    </citation>
    <scope>NUCLEOTIDE SEQUENCE [LARGE SCALE GENOMIC DNA]</scope>
    <source>
        <strain evidence="4 5">68-887.2</strain>
    </source>
</reference>
<dbReference type="FunCoup" id="A0A1Y2ATK1">
    <property type="interactions" value="456"/>
</dbReference>
<comment type="similarity">
    <text evidence="1">Belongs to the GTP cyclohydrolase I type 2/NIF3 family.</text>
</comment>
<keyword evidence="4" id="KW-0378">Hydrolase</keyword>
<gene>
    <name evidence="4" type="ORF">BCR39DRAFT_542845</name>
</gene>
<keyword evidence="2" id="KW-0479">Metal-binding</keyword>
<dbReference type="Gene3D" id="3.40.1390.30">
    <property type="entry name" value="NIF3 (NGG1p interacting factor 3)-like"/>
    <property type="match status" value="1"/>
</dbReference>
<sequence>MPRQVQQSSYPTAPPIDPGMFRVTGLIPAQVAPIHYIKRVWERIAPLQLADKSWDNVGVMIEAPYPVSNRKRVLLTIDLTAAVCDEALSMPDCGVIVSYHPPIFRALKSMTLSDPIQTSLLRLASKGISVFSPHTSLDATPNGINTWLVEPFIPIASSSTPLVPSDPPISGFEGAGSGKLVILKQRLCILDIAKMVKDHLGLQYVQIACPEPELTIGSIAVCAGSGGSMFKDVKADLLFTGEMSHHEVLAAVARHQGVILCNHTNTERPYLRAVLQPWLEKELNNDPDNGESGWSVSVSQSDADPLRVV</sequence>
<proteinExistence type="inferred from homology"/>
<dbReference type="Pfam" id="PF01784">
    <property type="entry name" value="DUF34_NIF3"/>
    <property type="match status" value="1"/>
</dbReference>
<dbReference type="Proteomes" id="UP000193986">
    <property type="component" value="Unassembled WGS sequence"/>
</dbReference>
<dbReference type="AlphaFoldDB" id="A0A1Y2ATK1"/>